<dbReference type="Gene3D" id="4.10.60.10">
    <property type="entry name" value="Zinc finger, CCHC-type"/>
    <property type="match status" value="1"/>
</dbReference>
<accession>A0A6L2JW58</accession>
<dbReference type="AlphaFoldDB" id="A0A6L2JW58"/>
<protein>
    <recommendedName>
        <fullName evidence="3">CCHC-type domain-containing protein</fullName>
    </recommendedName>
</protein>
<organism evidence="4">
    <name type="scientific">Tanacetum cinerariifolium</name>
    <name type="common">Dalmatian daisy</name>
    <name type="synonym">Chrysanthemum cinerariifolium</name>
    <dbReference type="NCBI Taxonomy" id="118510"/>
    <lineage>
        <taxon>Eukaryota</taxon>
        <taxon>Viridiplantae</taxon>
        <taxon>Streptophyta</taxon>
        <taxon>Embryophyta</taxon>
        <taxon>Tracheophyta</taxon>
        <taxon>Spermatophyta</taxon>
        <taxon>Magnoliopsida</taxon>
        <taxon>eudicotyledons</taxon>
        <taxon>Gunneridae</taxon>
        <taxon>Pentapetalae</taxon>
        <taxon>asterids</taxon>
        <taxon>campanulids</taxon>
        <taxon>Asterales</taxon>
        <taxon>Asteraceae</taxon>
        <taxon>Asteroideae</taxon>
        <taxon>Anthemideae</taxon>
        <taxon>Anthemidinae</taxon>
        <taxon>Tanacetum</taxon>
    </lineage>
</organism>
<dbReference type="GO" id="GO:0008270">
    <property type="term" value="F:zinc ion binding"/>
    <property type="evidence" value="ECO:0007669"/>
    <property type="project" value="UniProtKB-KW"/>
</dbReference>
<name>A0A6L2JW58_TANCI</name>
<dbReference type="PROSITE" id="PS50158">
    <property type="entry name" value="ZF_CCHC"/>
    <property type="match status" value="1"/>
</dbReference>
<keyword evidence="1" id="KW-0862">Zinc</keyword>
<comment type="caution">
    <text evidence="4">The sequence shown here is derived from an EMBL/GenBank/DDBJ whole genome shotgun (WGS) entry which is preliminary data.</text>
</comment>
<dbReference type="Pfam" id="PF00098">
    <property type="entry name" value="zf-CCHC"/>
    <property type="match status" value="1"/>
</dbReference>
<keyword evidence="1" id="KW-0479">Metal-binding</keyword>
<dbReference type="EMBL" id="BKCJ010001416">
    <property type="protein sequence ID" value="GEU41273.1"/>
    <property type="molecule type" value="Genomic_DNA"/>
</dbReference>
<evidence type="ECO:0000259" key="3">
    <source>
        <dbReference type="PROSITE" id="PS50158"/>
    </source>
</evidence>
<feature type="region of interest" description="Disordered" evidence="2">
    <location>
        <begin position="176"/>
        <end position="213"/>
    </location>
</feature>
<sequence>MLTQQDIYAVCFENRPLMLNKDNYVPWSSRLLHYAKSKPNGKLIYNSIMNGPYVKRMIPEPSDPDHKVPVAETFYEQTDDELTEKEVIQMEAVQNPGVQNVRNQNGLIVVLVIANQNGNGNVVAARAEGNAIGNNGNHIWCYNCRGLGHLARNCTVRLRRRDAAYLQTQSLIAGKDNKERDKIKKTGQNQEKTGSVEKSRLKPDKVKAQSNSRKHQIIPSFDSILRASVSWKTTRQRNGSIAQKEEAGIQLQAEEFDLMAAVGDLDKIEEVNANYILMANL</sequence>
<evidence type="ECO:0000313" key="4">
    <source>
        <dbReference type="EMBL" id="GEU41273.1"/>
    </source>
</evidence>
<dbReference type="SUPFAM" id="SSF57756">
    <property type="entry name" value="Retrovirus zinc finger-like domains"/>
    <property type="match status" value="1"/>
</dbReference>
<gene>
    <name evidence="4" type="ORF">Tci_013251</name>
</gene>
<dbReference type="InterPro" id="IPR001878">
    <property type="entry name" value="Znf_CCHC"/>
</dbReference>
<dbReference type="GO" id="GO:0003676">
    <property type="term" value="F:nucleic acid binding"/>
    <property type="evidence" value="ECO:0007669"/>
    <property type="project" value="InterPro"/>
</dbReference>
<dbReference type="InterPro" id="IPR036875">
    <property type="entry name" value="Znf_CCHC_sf"/>
</dbReference>
<feature type="domain" description="CCHC-type" evidence="3">
    <location>
        <begin position="141"/>
        <end position="154"/>
    </location>
</feature>
<evidence type="ECO:0000256" key="2">
    <source>
        <dbReference type="SAM" id="MobiDB-lite"/>
    </source>
</evidence>
<keyword evidence="1" id="KW-0863">Zinc-finger</keyword>
<proteinExistence type="predicted"/>
<evidence type="ECO:0000256" key="1">
    <source>
        <dbReference type="PROSITE-ProRule" id="PRU00047"/>
    </source>
</evidence>
<reference evidence="4" key="1">
    <citation type="journal article" date="2019" name="Sci. Rep.">
        <title>Draft genome of Tanacetum cinerariifolium, the natural source of mosquito coil.</title>
        <authorList>
            <person name="Yamashiro T."/>
            <person name="Shiraishi A."/>
            <person name="Satake H."/>
            <person name="Nakayama K."/>
        </authorList>
    </citation>
    <scope>NUCLEOTIDE SEQUENCE</scope>
</reference>
<feature type="compositionally biased region" description="Basic and acidic residues" evidence="2">
    <location>
        <begin position="194"/>
        <end position="207"/>
    </location>
</feature>